<proteinExistence type="predicted"/>
<feature type="transmembrane region" description="Helical" evidence="1">
    <location>
        <begin position="70"/>
        <end position="89"/>
    </location>
</feature>
<feature type="transmembrane region" description="Helical" evidence="1">
    <location>
        <begin position="245"/>
        <end position="262"/>
    </location>
</feature>
<dbReference type="PANTHER" id="PTHR37305:SF1">
    <property type="entry name" value="MEMBRANE PROTEIN"/>
    <property type="match status" value="1"/>
</dbReference>
<dbReference type="Proteomes" id="UP001300692">
    <property type="component" value="Unassembled WGS sequence"/>
</dbReference>
<feature type="transmembrane region" description="Helical" evidence="1">
    <location>
        <begin position="116"/>
        <end position="137"/>
    </location>
</feature>
<sequence length="267" mass="30545">MNRLIKLEWIKNKSNLTFWILLLVYLGAVFVILSSGKILMNATYEFTSNQEIQEIPQITIYDFPGIWHNLSYIGSFVRILLAIVMVVNISNEISFRTIRQNIIDGLSKEHFLASKLIWAFALSSVATLAFIGITLYFGFQYSPSKTSEVILSNLDFIGAYFIEVFGYLCFAMMVTFWIKKSGLSIMFILAYSILFENFIGWVFLDSEGFLIKLLPINALDNLIRIPMNFLDPESVQKTVEITEPSIALGWTAGFIFLSYLLLKNRDV</sequence>
<comment type="caution">
    <text evidence="2">The sequence shown here is derived from an EMBL/GenBank/DDBJ whole genome shotgun (WGS) entry which is preliminary data.</text>
</comment>
<keyword evidence="1" id="KW-1133">Transmembrane helix</keyword>
<reference evidence="2 3" key="1">
    <citation type="submission" date="2022-10" db="EMBL/GenBank/DDBJ databases">
        <title>Comparative genomics and taxonomic characterization of three novel marine species of genus Reichenbachiella exhibiting antioxidant and polysaccharide degradation activities.</title>
        <authorList>
            <person name="Muhammad N."/>
            <person name="Lee Y.-J."/>
            <person name="Ko J."/>
            <person name="Kim S.-G."/>
        </authorList>
    </citation>
    <scope>NUCLEOTIDE SEQUENCE [LARGE SCALE GENOMIC DNA]</scope>
    <source>
        <strain evidence="2 3">ABR2-5</strain>
    </source>
</reference>
<evidence type="ECO:0000313" key="3">
    <source>
        <dbReference type="Proteomes" id="UP001300692"/>
    </source>
</evidence>
<feature type="transmembrane region" description="Helical" evidence="1">
    <location>
        <begin position="16"/>
        <end position="36"/>
    </location>
</feature>
<name>A0ABT3CRG9_9BACT</name>
<evidence type="ECO:0000313" key="2">
    <source>
        <dbReference type="EMBL" id="MCV9386306.1"/>
    </source>
</evidence>
<organism evidence="2 3">
    <name type="scientific">Reichenbachiella ulvae</name>
    <dbReference type="NCBI Taxonomy" id="2980104"/>
    <lineage>
        <taxon>Bacteria</taxon>
        <taxon>Pseudomonadati</taxon>
        <taxon>Bacteroidota</taxon>
        <taxon>Cytophagia</taxon>
        <taxon>Cytophagales</taxon>
        <taxon>Reichenbachiellaceae</taxon>
        <taxon>Reichenbachiella</taxon>
    </lineage>
</organism>
<dbReference type="EMBL" id="JAOYOD010000001">
    <property type="protein sequence ID" value="MCV9386306.1"/>
    <property type="molecule type" value="Genomic_DNA"/>
</dbReference>
<feature type="transmembrane region" description="Helical" evidence="1">
    <location>
        <begin position="157"/>
        <end position="178"/>
    </location>
</feature>
<protein>
    <recommendedName>
        <fullName evidence="4">ABC-2 family transporter protein</fullName>
    </recommendedName>
</protein>
<keyword evidence="3" id="KW-1185">Reference proteome</keyword>
<feature type="transmembrane region" description="Helical" evidence="1">
    <location>
        <begin position="185"/>
        <end position="204"/>
    </location>
</feature>
<dbReference type="RefSeq" id="WP_264137089.1">
    <property type="nucleotide sequence ID" value="NZ_JAOYOD010000001.1"/>
</dbReference>
<gene>
    <name evidence="2" type="ORF">N7U62_06495</name>
</gene>
<dbReference type="PANTHER" id="PTHR37305">
    <property type="entry name" value="INTEGRAL MEMBRANE PROTEIN-RELATED"/>
    <property type="match status" value="1"/>
</dbReference>
<accession>A0ABT3CRG9</accession>
<evidence type="ECO:0008006" key="4">
    <source>
        <dbReference type="Google" id="ProtNLM"/>
    </source>
</evidence>
<keyword evidence="1" id="KW-0812">Transmembrane</keyword>
<keyword evidence="1" id="KW-0472">Membrane</keyword>
<evidence type="ECO:0000256" key="1">
    <source>
        <dbReference type="SAM" id="Phobius"/>
    </source>
</evidence>